<dbReference type="RefSeq" id="WP_285342365.1">
    <property type="nucleotide sequence ID" value="NZ_JASITI010000014.1"/>
</dbReference>
<evidence type="ECO:0000256" key="2">
    <source>
        <dbReference type="SAM" id="SignalP"/>
    </source>
</evidence>
<feature type="chain" id="PRO_5047492307" evidence="2">
    <location>
        <begin position="29"/>
        <end position="241"/>
    </location>
</feature>
<dbReference type="InterPro" id="IPR025326">
    <property type="entry name" value="DUF4232"/>
</dbReference>
<evidence type="ECO:0000256" key="1">
    <source>
        <dbReference type="SAM" id="MobiDB-lite"/>
    </source>
</evidence>
<keyword evidence="2" id="KW-0732">Signal</keyword>
<evidence type="ECO:0000313" key="4">
    <source>
        <dbReference type="EMBL" id="MDK9496746.1"/>
    </source>
</evidence>
<feature type="region of interest" description="Disordered" evidence="1">
    <location>
        <begin position="26"/>
        <end position="95"/>
    </location>
</feature>
<keyword evidence="5" id="KW-1185">Reference proteome</keyword>
<organism evidence="4 5">
    <name type="scientific">Streptomyces katrae</name>
    <dbReference type="NCBI Taxonomy" id="68223"/>
    <lineage>
        <taxon>Bacteria</taxon>
        <taxon>Bacillati</taxon>
        <taxon>Actinomycetota</taxon>
        <taxon>Actinomycetes</taxon>
        <taxon>Kitasatosporales</taxon>
        <taxon>Streptomycetaceae</taxon>
        <taxon>Streptomyces</taxon>
    </lineage>
</organism>
<proteinExistence type="predicted"/>
<gene>
    <name evidence="4" type="ORF">QEZ40_001361</name>
</gene>
<comment type="caution">
    <text evidence="4">The sequence shown here is derived from an EMBL/GenBank/DDBJ whole genome shotgun (WGS) entry which is preliminary data.</text>
</comment>
<protein>
    <submittedName>
        <fullName evidence="4">DUF4232 domain-containing protein</fullName>
    </submittedName>
</protein>
<feature type="domain" description="DUF4232" evidence="3">
    <location>
        <begin position="96"/>
        <end position="205"/>
    </location>
</feature>
<evidence type="ECO:0000313" key="5">
    <source>
        <dbReference type="Proteomes" id="UP001223390"/>
    </source>
</evidence>
<feature type="signal peptide" evidence="2">
    <location>
        <begin position="1"/>
        <end position="28"/>
    </location>
</feature>
<name>A0ABT7GU27_9ACTN</name>
<dbReference type="EMBL" id="JASITI010000014">
    <property type="protein sequence ID" value="MDK9496746.1"/>
    <property type="molecule type" value="Genomic_DNA"/>
</dbReference>
<dbReference type="Pfam" id="PF14016">
    <property type="entry name" value="DUF4232"/>
    <property type="match status" value="1"/>
</dbReference>
<dbReference type="PROSITE" id="PS51257">
    <property type="entry name" value="PROKAR_LIPOPROTEIN"/>
    <property type="match status" value="1"/>
</dbReference>
<sequence>MSTARNRWQTYALGAAAVAALLTSTACDSGKDDGKNPAATASPSASASAPASPGASAAPGTSPSASASTSPGGKASPSPSGSAAPTADAKPAARACSHDDLSITPSLWKSDSGQNLLITAANISGTACTLYHYPYVGFGTVVAGPLPPLGSAPSAAATLQPREKAYAGVYMYRGGERTVAVTALSMGYQDRAPGSNKDSAWLEQGLAAYTGDLNVGRGAKVTYWNKDLRAVEDQLFRPGKG</sequence>
<reference evidence="4 5" key="1">
    <citation type="submission" date="2023-05" db="EMBL/GenBank/DDBJ databases">
        <title>Sequencing and Assembly of Streptomyces sp. NP73.</title>
        <authorList>
            <person name="Konwar A.N."/>
            <person name="Saikia K."/>
            <person name="Thakur D."/>
        </authorList>
    </citation>
    <scope>NUCLEOTIDE SEQUENCE [LARGE SCALE GENOMIC DNA]</scope>
    <source>
        <strain evidence="4 5">NP73</strain>
    </source>
</reference>
<feature type="compositionally biased region" description="Low complexity" evidence="1">
    <location>
        <begin position="37"/>
        <end position="95"/>
    </location>
</feature>
<accession>A0ABT7GU27</accession>
<evidence type="ECO:0000259" key="3">
    <source>
        <dbReference type="Pfam" id="PF14016"/>
    </source>
</evidence>
<dbReference type="Proteomes" id="UP001223390">
    <property type="component" value="Unassembled WGS sequence"/>
</dbReference>